<dbReference type="Gene3D" id="1.10.1040.10">
    <property type="entry name" value="N-(1-d-carboxylethyl)-l-norvaline Dehydrogenase, domain 2"/>
    <property type="match status" value="1"/>
</dbReference>
<dbReference type="InterPro" id="IPR013328">
    <property type="entry name" value="6PGD_dom2"/>
</dbReference>
<evidence type="ECO:0000313" key="2">
    <source>
        <dbReference type="EMBL" id="KAJ1727197.1"/>
    </source>
</evidence>
<sequence length="179" mass="19574">LTMGLYRPEEASYDVAAVTASLDALCAIWNAGGAKCRTVDKVQGVRWFKLMWNASFNPISVVAGGFDAQTLLADADCKGLLLSVMQEVRRIGEAATGEPLPVVMGVDGPEAYVAFTERSEAPVIPSMLMDYWERRPMEHAVILGQPLQVARELGIDAPRMQTVYTLLKMAEKQRLADGQ</sequence>
<dbReference type="OrthoDB" id="3609at2759"/>
<dbReference type="Proteomes" id="UP001143981">
    <property type="component" value="Unassembled WGS sequence"/>
</dbReference>
<organism evidence="2 3">
    <name type="scientific">Coemansia biformis</name>
    <dbReference type="NCBI Taxonomy" id="1286918"/>
    <lineage>
        <taxon>Eukaryota</taxon>
        <taxon>Fungi</taxon>
        <taxon>Fungi incertae sedis</taxon>
        <taxon>Zoopagomycota</taxon>
        <taxon>Kickxellomycotina</taxon>
        <taxon>Kickxellomycetes</taxon>
        <taxon>Kickxellales</taxon>
        <taxon>Kickxellaceae</taxon>
        <taxon>Coemansia</taxon>
    </lineage>
</organism>
<dbReference type="InterPro" id="IPR051402">
    <property type="entry name" value="KPR-Related"/>
</dbReference>
<proteinExistence type="predicted"/>
<dbReference type="SUPFAM" id="SSF48179">
    <property type="entry name" value="6-phosphogluconate dehydrogenase C-terminal domain-like"/>
    <property type="match status" value="1"/>
</dbReference>
<dbReference type="PANTHER" id="PTHR21708:SF26">
    <property type="entry name" value="2-DEHYDROPANTOATE 2-REDUCTASE"/>
    <property type="match status" value="1"/>
</dbReference>
<keyword evidence="3" id="KW-1185">Reference proteome</keyword>
<feature type="non-terminal residue" evidence="2">
    <location>
        <position position="1"/>
    </location>
</feature>
<accession>A0A9W7YBB2</accession>
<feature type="domain" description="Ketopantoate reductase C-terminal" evidence="1">
    <location>
        <begin position="42"/>
        <end position="170"/>
    </location>
</feature>
<evidence type="ECO:0000313" key="3">
    <source>
        <dbReference type="Proteomes" id="UP001143981"/>
    </source>
</evidence>
<dbReference type="AlphaFoldDB" id="A0A9W7YBB2"/>
<dbReference type="Pfam" id="PF08546">
    <property type="entry name" value="ApbA_C"/>
    <property type="match status" value="1"/>
</dbReference>
<protein>
    <recommendedName>
        <fullName evidence="1">Ketopantoate reductase C-terminal domain-containing protein</fullName>
    </recommendedName>
</protein>
<reference evidence="2" key="1">
    <citation type="submission" date="2022-07" db="EMBL/GenBank/DDBJ databases">
        <title>Phylogenomic reconstructions and comparative analyses of Kickxellomycotina fungi.</title>
        <authorList>
            <person name="Reynolds N.K."/>
            <person name="Stajich J.E."/>
            <person name="Barry K."/>
            <person name="Grigoriev I.V."/>
            <person name="Crous P."/>
            <person name="Smith M.E."/>
        </authorList>
    </citation>
    <scope>NUCLEOTIDE SEQUENCE</scope>
    <source>
        <strain evidence="2">BCRC 34381</strain>
    </source>
</reference>
<dbReference type="PANTHER" id="PTHR21708">
    <property type="entry name" value="PROBABLE 2-DEHYDROPANTOATE 2-REDUCTASE"/>
    <property type="match status" value="1"/>
</dbReference>
<comment type="caution">
    <text evidence="2">The sequence shown here is derived from an EMBL/GenBank/DDBJ whole genome shotgun (WGS) entry which is preliminary data.</text>
</comment>
<evidence type="ECO:0000259" key="1">
    <source>
        <dbReference type="Pfam" id="PF08546"/>
    </source>
</evidence>
<name>A0A9W7YBB2_9FUNG</name>
<dbReference type="FunFam" id="1.10.1040.10:FF:000017">
    <property type="entry name" value="2-dehydropantoate 2-reductase"/>
    <property type="match status" value="1"/>
</dbReference>
<dbReference type="InterPro" id="IPR013752">
    <property type="entry name" value="KPA_reductase"/>
</dbReference>
<dbReference type="InterPro" id="IPR008927">
    <property type="entry name" value="6-PGluconate_DH-like_C_sf"/>
</dbReference>
<gene>
    <name evidence="2" type="ORF">LPJ61_004702</name>
</gene>
<dbReference type="GO" id="GO:0005737">
    <property type="term" value="C:cytoplasm"/>
    <property type="evidence" value="ECO:0007669"/>
    <property type="project" value="TreeGrafter"/>
</dbReference>
<dbReference type="EMBL" id="JANBOI010001186">
    <property type="protein sequence ID" value="KAJ1727197.1"/>
    <property type="molecule type" value="Genomic_DNA"/>
</dbReference>